<proteinExistence type="predicted"/>
<dbReference type="Proteomes" id="UP000467841">
    <property type="component" value="Unassembled WGS sequence"/>
</dbReference>
<organism evidence="2 3">
    <name type="scientific">Microthlaspi erraticum</name>
    <dbReference type="NCBI Taxonomy" id="1685480"/>
    <lineage>
        <taxon>Eukaryota</taxon>
        <taxon>Viridiplantae</taxon>
        <taxon>Streptophyta</taxon>
        <taxon>Embryophyta</taxon>
        <taxon>Tracheophyta</taxon>
        <taxon>Spermatophyta</taxon>
        <taxon>Magnoliopsida</taxon>
        <taxon>eudicotyledons</taxon>
        <taxon>Gunneridae</taxon>
        <taxon>Pentapetalae</taxon>
        <taxon>rosids</taxon>
        <taxon>malvids</taxon>
        <taxon>Brassicales</taxon>
        <taxon>Brassicaceae</taxon>
        <taxon>Coluteocarpeae</taxon>
        <taxon>Microthlaspi</taxon>
    </lineage>
</organism>
<keyword evidence="3" id="KW-1185">Reference proteome</keyword>
<accession>A0A6D2KI81</accession>
<evidence type="ECO:0000256" key="1">
    <source>
        <dbReference type="SAM" id="MobiDB-lite"/>
    </source>
</evidence>
<dbReference type="EMBL" id="CACVBM020001484">
    <property type="protein sequence ID" value="CAA7051640.1"/>
    <property type="molecule type" value="Genomic_DNA"/>
</dbReference>
<name>A0A6D2KI81_9BRAS</name>
<protein>
    <submittedName>
        <fullName evidence="2">Uncharacterized protein</fullName>
    </submittedName>
</protein>
<reference evidence="2" key="1">
    <citation type="submission" date="2020-01" db="EMBL/GenBank/DDBJ databases">
        <authorList>
            <person name="Mishra B."/>
        </authorList>
    </citation>
    <scope>NUCLEOTIDE SEQUENCE [LARGE SCALE GENOMIC DNA]</scope>
</reference>
<evidence type="ECO:0000313" key="2">
    <source>
        <dbReference type="EMBL" id="CAA7051640.1"/>
    </source>
</evidence>
<comment type="caution">
    <text evidence="2">The sequence shown here is derived from an EMBL/GenBank/DDBJ whole genome shotgun (WGS) entry which is preliminary data.</text>
</comment>
<sequence length="125" mass="15168">MTDNERLLERKRQEATTFYMRKKLDLLSTEEKKLLVLAWINDNMILDEKDKHRNVKNKVMKKKLVDLKEIEFGDALAVEEEKTKIKNNEDEKLKKKMEEEEKMRKAREEEEEMRKQRENEEAGKV</sequence>
<gene>
    <name evidence="2" type="ORF">MERR_LOCUS38875</name>
</gene>
<evidence type="ECO:0000313" key="3">
    <source>
        <dbReference type="Proteomes" id="UP000467841"/>
    </source>
</evidence>
<dbReference type="AlphaFoldDB" id="A0A6D2KI81"/>
<feature type="region of interest" description="Disordered" evidence="1">
    <location>
        <begin position="94"/>
        <end position="125"/>
    </location>
</feature>